<comment type="caution">
    <text evidence="3">The sequence shown here is derived from an EMBL/GenBank/DDBJ whole genome shotgun (WGS) entry which is preliminary data.</text>
</comment>
<dbReference type="PROSITE" id="PS51384">
    <property type="entry name" value="FAD_FR"/>
    <property type="match status" value="1"/>
</dbReference>
<dbReference type="CDD" id="cd06193">
    <property type="entry name" value="siderophore_interacting"/>
    <property type="match status" value="1"/>
</dbReference>
<dbReference type="Proteomes" id="UP000026682">
    <property type="component" value="Unassembled WGS sequence"/>
</dbReference>
<evidence type="ECO:0000313" key="4">
    <source>
        <dbReference type="Proteomes" id="UP000026682"/>
    </source>
</evidence>
<dbReference type="InterPro" id="IPR017938">
    <property type="entry name" value="Riboflavin_synthase-like_b-brl"/>
</dbReference>
<dbReference type="Gene3D" id="2.40.30.10">
    <property type="entry name" value="Translation factors"/>
    <property type="match status" value="1"/>
</dbReference>
<sequence>MTRPNLHVERVRHTLKLRQLTVSRVEHLAAGLLARITFSGEDLHDFVSASFDDHVKVFFPSVPGQAVVLPEVGTDGVRFAEGQPRPAARDYTPRHFNRDTGELVLDFVLHGEGPAGSWAAQAQVGQQLAIGGPRGSFVVPPEFDWHVLIGDETALPAIARRLEELPASTQALVLMEVPSHTNQLPLTSAARLQVRWLARDAGDPSLADAAAALQLPAGEGYMWVAAESAIAKAVRTRMVEQHGIDKNRIRAASYWKRGAVAVHESHDD</sequence>
<dbReference type="AlphaFoldDB" id="A0A158M3W0"/>
<dbReference type="InterPro" id="IPR039374">
    <property type="entry name" value="SIP_fam"/>
</dbReference>
<name>A0A158M3W0_9BORD</name>
<accession>A0A158M3W0</accession>
<organism evidence="3 4">
    <name type="scientific">Bordetella holmesii CDC-H585-BH</name>
    <dbReference type="NCBI Taxonomy" id="1331206"/>
    <lineage>
        <taxon>Bacteria</taxon>
        <taxon>Pseudomonadati</taxon>
        <taxon>Pseudomonadota</taxon>
        <taxon>Betaproteobacteria</taxon>
        <taxon>Burkholderiales</taxon>
        <taxon>Alcaligenaceae</taxon>
        <taxon>Bordetella</taxon>
    </lineage>
</organism>
<protein>
    <submittedName>
        <fullName evidence="3">Siderophore-interacting protein</fullName>
    </submittedName>
</protein>
<dbReference type="SUPFAM" id="SSF63380">
    <property type="entry name" value="Riboflavin synthase domain-like"/>
    <property type="match status" value="1"/>
</dbReference>
<evidence type="ECO:0000313" key="3">
    <source>
        <dbReference type="EMBL" id="KAK90585.1"/>
    </source>
</evidence>
<dbReference type="RefSeq" id="WP_005014383.1">
    <property type="nucleotide sequence ID" value="NZ_JFZZ01000072.1"/>
</dbReference>
<dbReference type="Pfam" id="PF04954">
    <property type="entry name" value="SIP"/>
    <property type="match status" value="1"/>
</dbReference>
<evidence type="ECO:0000256" key="1">
    <source>
        <dbReference type="ARBA" id="ARBA00035644"/>
    </source>
</evidence>
<dbReference type="GO" id="GO:0016491">
    <property type="term" value="F:oxidoreductase activity"/>
    <property type="evidence" value="ECO:0007669"/>
    <property type="project" value="InterPro"/>
</dbReference>
<dbReference type="InterPro" id="IPR013113">
    <property type="entry name" value="SIP_FAD-bd"/>
</dbReference>
<feature type="domain" description="FAD-binding FR-type" evidence="2">
    <location>
        <begin position="15"/>
        <end position="140"/>
    </location>
</feature>
<proteinExistence type="inferred from homology"/>
<comment type="similarity">
    <text evidence="1">Belongs to the SIP oxidoreductase family.</text>
</comment>
<dbReference type="PANTHER" id="PTHR30157">
    <property type="entry name" value="FERRIC REDUCTASE, NADPH-DEPENDENT"/>
    <property type="match status" value="1"/>
</dbReference>
<dbReference type="InterPro" id="IPR007037">
    <property type="entry name" value="SIP_rossman_dom"/>
</dbReference>
<evidence type="ECO:0000259" key="2">
    <source>
        <dbReference type="PROSITE" id="PS51384"/>
    </source>
</evidence>
<dbReference type="FunFam" id="2.40.30.10:FF:000055">
    <property type="entry name" value="Siderophore-interacting family protein"/>
    <property type="match status" value="1"/>
</dbReference>
<dbReference type="GeneID" id="93119611"/>
<dbReference type="PANTHER" id="PTHR30157:SF0">
    <property type="entry name" value="NADPH-DEPENDENT FERRIC-CHELATE REDUCTASE"/>
    <property type="match status" value="1"/>
</dbReference>
<dbReference type="InterPro" id="IPR017927">
    <property type="entry name" value="FAD-bd_FR_type"/>
</dbReference>
<dbReference type="EMBL" id="JFZZ01000072">
    <property type="protein sequence ID" value="KAK90585.1"/>
    <property type="molecule type" value="Genomic_DNA"/>
</dbReference>
<reference evidence="3 4" key="1">
    <citation type="submission" date="2014-03" db="EMBL/GenBank/DDBJ databases">
        <title>Genome sequence of Bordetella holmseii.</title>
        <authorList>
            <person name="Harvill E."/>
            <person name="Goodfield L.L."/>
            <person name="Ivanov Y."/>
            <person name="Meyer J.A."/>
            <person name="Newth C."/>
            <person name="Cassiday P."/>
            <person name="Tondella M.L."/>
            <person name="Liao P."/>
            <person name="Zimmerman J."/>
            <person name="Meert K."/>
            <person name="Wessel D."/>
            <person name="Berger J."/>
            <person name="Dean J.M."/>
            <person name="Holubkov R."/>
            <person name="Burr J."/>
            <person name="Liu T."/>
            <person name="Brinkac L.M."/>
            <person name="Sanka R."/>
            <person name="Kim M."/>
            <person name="Losada L."/>
        </authorList>
    </citation>
    <scope>NUCLEOTIDE SEQUENCE [LARGE SCALE GENOMIC DNA]</scope>
    <source>
        <strain evidence="3 4">CDC-H585-BH</strain>
    </source>
</reference>
<dbReference type="Pfam" id="PF08021">
    <property type="entry name" value="FAD_binding_9"/>
    <property type="match status" value="1"/>
</dbReference>
<dbReference type="InterPro" id="IPR039261">
    <property type="entry name" value="FNR_nucleotide-bd"/>
</dbReference>
<dbReference type="PATRIC" id="fig|1331206.3.peg.2080"/>
<dbReference type="Gene3D" id="3.40.50.80">
    <property type="entry name" value="Nucleotide-binding domain of ferredoxin-NADP reductase (FNR) module"/>
    <property type="match status" value="1"/>
</dbReference>
<gene>
    <name evidence="3" type="ORF">L497_1575</name>
</gene>
<dbReference type="STRING" id="35814.BBB42_11165"/>